<gene>
    <name evidence="7" type="ORF">CAG99_12880</name>
</gene>
<sequence>MASAPTPPREPGAPSGASGPPRTFDALADLLRERRATLTRAQRLLADRVLADPEGVAFMTVSELAAAVGVNEATVVRFASALGLDGFPGLSRLCRERLREQAQLLRRFRALEQLGGEGASNLLDGAAALDRANIARTFARVDEATFGAAAEAMARAPRVHVLGLRKCHAPAYLLGYLLGMVRDDVATLTGASGALTDELRRVGEGDCFVALSIHRYAADTVRAAAWARERGARCVALTDNPASPLAASTEHVFYVEAAGPSVLRSLTAFTSLVQALAAEVARVRGADVSSALRTEEELLERFSVYDAEPPSPR</sequence>
<dbReference type="GO" id="GO:0003677">
    <property type="term" value="F:DNA binding"/>
    <property type="evidence" value="ECO:0007669"/>
    <property type="project" value="UniProtKB-KW"/>
</dbReference>
<evidence type="ECO:0000259" key="5">
    <source>
        <dbReference type="PROSITE" id="PS51071"/>
    </source>
</evidence>
<keyword evidence="1" id="KW-0805">Transcription regulation</keyword>
<dbReference type="SUPFAM" id="SSF46689">
    <property type="entry name" value="Homeodomain-like"/>
    <property type="match status" value="1"/>
</dbReference>
<dbReference type="PROSITE" id="PS51071">
    <property type="entry name" value="HTH_RPIR"/>
    <property type="match status" value="1"/>
</dbReference>
<dbReference type="PANTHER" id="PTHR30514">
    <property type="entry name" value="GLUCOKINASE"/>
    <property type="match status" value="1"/>
</dbReference>
<dbReference type="GO" id="GO:0097367">
    <property type="term" value="F:carbohydrate derivative binding"/>
    <property type="evidence" value="ECO:0007669"/>
    <property type="project" value="InterPro"/>
</dbReference>
<dbReference type="InterPro" id="IPR047640">
    <property type="entry name" value="RpiR-like"/>
</dbReference>
<accession>A0A1W7CY30</accession>
<evidence type="ECO:0008006" key="9">
    <source>
        <dbReference type="Google" id="ProtNLM"/>
    </source>
</evidence>
<dbReference type="InterPro" id="IPR035472">
    <property type="entry name" value="RpiR-like_SIS"/>
</dbReference>
<dbReference type="InterPro" id="IPR009057">
    <property type="entry name" value="Homeodomain-like_sf"/>
</dbReference>
<keyword evidence="8" id="KW-1185">Reference proteome</keyword>
<dbReference type="EMBL" id="CP021121">
    <property type="protein sequence ID" value="ARQ69646.1"/>
    <property type="molecule type" value="Genomic_DNA"/>
</dbReference>
<keyword evidence="3" id="KW-0804">Transcription</keyword>
<dbReference type="RefSeq" id="WP_086159492.1">
    <property type="nucleotide sequence ID" value="NZ_CP021121.1"/>
</dbReference>
<dbReference type="Gene3D" id="1.10.10.10">
    <property type="entry name" value="Winged helix-like DNA-binding domain superfamily/Winged helix DNA-binding domain"/>
    <property type="match status" value="1"/>
</dbReference>
<evidence type="ECO:0000259" key="6">
    <source>
        <dbReference type="PROSITE" id="PS51464"/>
    </source>
</evidence>
<evidence type="ECO:0000256" key="4">
    <source>
        <dbReference type="SAM" id="MobiDB-lite"/>
    </source>
</evidence>
<dbReference type="KEGG" id="smao:CAG99_12880"/>
<dbReference type="GO" id="GO:0003700">
    <property type="term" value="F:DNA-binding transcription factor activity"/>
    <property type="evidence" value="ECO:0007669"/>
    <property type="project" value="InterPro"/>
</dbReference>
<keyword evidence="2" id="KW-0238">DNA-binding</keyword>
<dbReference type="Gene3D" id="3.40.50.10490">
    <property type="entry name" value="Glucose-6-phosphate isomerase like protein, domain 1"/>
    <property type="match status" value="1"/>
</dbReference>
<organism evidence="7 8">
    <name type="scientific">Streptomyces marincola</name>
    <dbReference type="NCBI Taxonomy" id="2878388"/>
    <lineage>
        <taxon>Bacteria</taxon>
        <taxon>Bacillati</taxon>
        <taxon>Actinomycetota</taxon>
        <taxon>Actinomycetes</taxon>
        <taxon>Kitasatosporales</taxon>
        <taxon>Streptomycetaceae</taxon>
        <taxon>Streptomyces</taxon>
    </lineage>
</organism>
<dbReference type="OrthoDB" id="4293777at2"/>
<dbReference type="Pfam" id="PF01380">
    <property type="entry name" value="SIS"/>
    <property type="match status" value="1"/>
</dbReference>
<dbReference type="InterPro" id="IPR001347">
    <property type="entry name" value="SIS_dom"/>
</dbReference>
<dbReference type="GO" id="GO:1901135">
    <property type="term" value="P:carbohydrate derivative metabolic process"/>
    <property type="evidence" value="ECO:0007669"/>
    <property type="project" value="InterPro"/>
</dbReference>
<feature type="domain" description="SIS" evidence="6">
    <location>
        <begin position="149"/>
        <end position="291"/>
    </location>
</feature>
<dbReference type="SUPFAM" id="SSF53697">
    <property type="entry name" value="SIS domain"/>
    <property type="match status" value="1"/>
</dbReference>
<evidence type="ECO:0000313" key="8">
    <source>
        <dbReference type="Proteomes" id="UP000194218"/>
    </source>
</evidence>
<dbReference type="CDD" id="cd05013">
    <property type="entry name" value="SIS_RpiR"/>
    <property type="match status" value="1"/>
</dbReference>
<dbReference type="PANTHER" id="PTHR30514:SF18">
    <property type="entry name" value="RPIR-FAMILY TRANSCRIPTIONAL REGULATOR"/>
    <property type="match status" value="1"/>
</dbReference>
<evidence type="ECO:0000313" key="7">
    <source>
        <dbReference type="EMBL" id="ARQ69646.1"/>
    </source>
</evidence>
<dbReference type="Pfam" id="PF01418">
    <property type="entry name" value="HTH_6"/>
    <property type="match status" value="1"/>
</dbReference>
<feature type="region of interest" description="Disordered" evidence="4">
    <location>
        <begin position="1"/>
        <end position="21"/>
    </location>
</feature>
<name>A0A1W7CY30_9ACTN</name>
<feature type="compositionally biased region" description="Pro residues" evidence="4">
    <location>
        <begin position="1"/>
        <end position="11"/>
    </location>
</feature>
<evidence type="ECO:0000256" key="2">
    <source>
        <dbReference type="ARBA" id="ARBA00023125"/>
    </source>
</evidence>
<dbReference type="Proteomes" id="UP000194218">
    <property type="component" value="Chromosome"/>
</dbReference>
<dbReference type="InterPro" id="IPR000281">
    <property type="entry name" value="HTH_RpiR"/>
</dbReference>
<dbReference type="PROSITE" id="PS51464">
    <property type="entry name" value="SIS"/>
    <property type="match status" value="1"/>
</dbReference>
<reference evidence="7 8" key="1">
    <citation type="submission" date="2017-05" db="EMBL/GenBank/DDBJ databases">
        <title>Complete genome sequence of Streptomyces sp. SCSIO 03032 revealed the diverse biosynthetic pathways for its bioactive secondary metabolites.</title>
        <authorList>
            <person name="Ma L."/>
            <person name="Zhu Y."/>
            <person name="Zhang W."/>
            <person name="Zhang G."/>
            <person name="Tian X."/>
            <person name="Zhang S."/>
            <person name="Zhang C."/>
        </authorList>
    </citation>
    <scope>NUCLEOTIDE SEQUENCE [LARGE SCALE GENOMIC DNA]</scope>
    <source>
        <strain evidence="7 8">SCSIO 03032</strain>
    </source>
</reference>
<evidence type="ECO:0000256" key="3">
    <source>
        <dbReference type="ARBA" id="ARBA00023163"/>
    </source>
</evidence>
<evidence type="ECO:0000256" key="1">
    <source>
        <dbReference type="ARBA" id="ARBA00023015"/>
    </source>
</evidence>
<feature type="domain" description="HTH rpiR-type" evidence="5">
    <location>
        <begin position="25"/>
        <end position="101"/>
    </location>
</feature>
<feature type="compositionally biased region" description="Low complexity" evidence="4">
    <location>
        <begin position="12"/>
        <end position="21"/>
    </location>
</feature>
<protein>
    <recommendedName>
        <fullName evidence="9">MurR/RpiR family transcriptional regulator</fullName>
    </recommendedName>
</protein>
<dbReference type="AlphaFoldDB" id="A0A1W7CY30"/>
<dbReference type="InterPro" id="IPR046348">
    <property type="entry name" value="SIS_dom_sf"/>
</dbReference>
<proteinExistence type="predicted"/>
<dbReference type="InterPro" id="IPR036388">
    <property type="entry name" value="WH-like_DNA-bd_sf"/>
</dbReference>